<keyword evidence="6" id="KW-1185">Reference proteome</keyword>
<evidence type="ECO:0000313" key="6">
    <source>
        <dbReference type="Proteomes" id="UP000000503"/>
    </source>
</evidence>
<dbReference type="KEGG" id="scd:Spica_1863"/>
<dbReference type="CDD" id="cd19991">
    <property type="entry name" value="PBP1_ABC_xylose_binding"/>
    <property type="match status" value="1"/>
</dbReference>
<sequence>MIVKKEHVFFLVTILLSSSLFLNCQGSKKRQATDKPLIGFLMDSLIEERWARDRDIFISSVKTYGGNVIVQIGEENAKTQEAQLQYLIDQGVNSLVLIPNDPDLLTKAVQEAKKHGVPVLLYERLVHNGGADLYLAYDAIKVGELQAAYILKTIKNGPVVIINGKKNDPIAASIHEGIFTILNSEIKSGRITVVEDYWVTTGNSEEVADAIAGLIDKNIHFKAILAYNDLYAEAAIRVLTLKRLAKKVAVAGADADLAACQRIVEGTQTMTVYKPIEIIAAKAAELAVYMARNERVTVHKAIFDGSYRVPYYQLEPIAVDATNLRQTVIKDGFHLEEEVYRNVALK</sequence>
<dbReference type="AlphaFoldDB" id="F8F3Q6"/>
<organism evidence="5 6">
    <name type="scientific">Gracilinema caldarium (strain ATCC 51460 / DSM 7334 / H1)</name>
    <name type="common">Treponema caldarium</name>
    <dbReference type="NCBI Taxonomy" id="744872"/>
    <lineage>
        <taxon>Bacteria</taxon>
        <taxon>Pseudomonadati</taxon>
        <taxon>Spirochaetota</taxon>
        <taxon>Spirochaetia</taxon>
        <taxon>Spirochaetales</taxon>
        <taxon>Breznakiellaceae</taxon>
        <taxon>Gracilinema</taxon>
    </lineage>
</organism>
<dbReference type="HOGENOM" id="CLU_037628_13_0_12"/>
<evidence type="ECO:0000256" key="1">
    <source>
        <dbReference type="ARBA" id="ARBA00004196"/>
    </source>
</evidence>
<dbReference type="Pfam" id="PF13407">
    <property type="entry name" value="Peripla_BP_4"/>
    <property type="match status" value="1"/>
</dbReference>
<comment type="subcellular location">
    <subcellularLocation>
        <location evidence="1">Cell envelope</location>
    </subcellularLocation>
</comment>
<dbReference type="Gene3D" id="3.40.50.2300">
    <property type="match status" value="2"/>
</dbReference>
<dbReference type="GO" id="GO:0030288">
    <property type="term" value="C:outer membrane-bounded periplasmic space"/>
    <property type="evidence" value="ECO:0007669"/>
    <property type="project" value="TreeGrafter"/>
</dbReference>
<dbReference type="InterPro" id="IPR025997">
    <property type="entry name" value="SBP_2_dom"/>
</dbReference>
<evidence type="ECO:0000256" key="2">
    <source>
        <dbReference type="ARBA" id="ARBA00007639"/>
    </source>
</evidence>
<reference evidence="6" key="1">
    <citation type="journal article" date="2013" name="Stand. Genomic Sci.">
        <title>Genome sequence of the thermophilic fresh-water bacterium Spirochaeta caldaria type strain (H1(T)), reclassification of Spirochaeta caldaria, Spirochaeta stenostrepta, and Spirochaeta zuelzerae in the genus Treponema as Treponema caldaria comb. nov., Treponema stenostrepta comb. nov., and Treponema zuelzerae comb. nov., and emendation of the genus Treponema.</title>
        <authorList>
            <person name="Abt B."/>
            <person name="Goker M."/>
            <person name="Scheuner C."/>
            <person name="Han C."/>
            <person name="Lu M."/>
            <person name="Misra M."/>
            <person name="Lapidus A."/>
            <person name="Nolan M."/>
            <person name="Lucas S."/>
            <person name="Hammon N."/>
            <person name="Deshpande S."/>
            <person name="Cheng J.F."/>
            <person name="Tapia R."/>
            <person name="Goodwin L.A."/>
            <person name="Pitluck S."/>
            <person name="Liolios K."/>
            <person name="Pagani I."/>
            <person name="Ivanova N."/>
            <person name="Mavromatis K."/>
            <person name="Mikhailova N."/>
            <person name="Huntemann M."/>
            <person name="Pati A."/>
            <person name="Chen A."/>
            <person name="Palaniappan K."/>
            <person name="Land M."/>
            <person name="Hauser L."/>
            <person name="Jeffries C.D."/>
            <person name="Rohde M."/>
            <person name="Spring S."/>
            <person name="Gronow S."/>
            <person name="Detter J.C."/>
            <person name="Bristow J."/>
            <person name="Eisen J.A."/>
            <person name="Markowitz V."/>
            <person name="Hugenholtz P."/>
            <person name="Kyrpides N.C."/>
            <person name="Woyke T."/>
            <person name="Klenk H.P."/>
        </authorList>
    </citation>
    <scope>NUCLEOTIDE SEQUENCE</scope>
    <source>
        <strain evidence="6">ATCC 51460 / DSM 7334 / H1</strain>
    </source>
</reference>
<gene>
    <name evidence="5" type="ordered locus">Spica_1863</name>
</gene>
<comment type="similarity">
    <text evidence="2">Belongs to the bacterial solute-binding protein 2 family.</text>
</comment>
<dbReference type="STRING" id="744872.Spica_1863"/>
<accession>F8F3Q6</accession>
<dbReference type="PANTHER" id="PTHR30036:SF1">
    <property type="entry name" value="D-XYLOSE-BINDING PERIPLASMIC PROTEIN"/>
    <property type="match status" value="1"/>
</dbReference>
<proteinExistence type="inferred from homology"/>
<dbReference type="GO" id="GO:0030246">
    <property type="term" value="F:carbohydrate binding"/>
    <property type="evidence" value="ECO:0007669"/>
    <property type="project" value="TreeGrafter"/>
</dbReference>
<dbReference type="InterPro" id="IPR028082">
    <property type="entry name" value="Peripla_BP_I"/>
</dbReference>
<evidence type="ECO:0000259" key="4">
    <source>
        <dbReference type="Pfam" id="PF13407"/>
    </source>
</evidence>
<evidence type="ECO:0000256" key="3">
    <source>
        <dbReference type="ARBA" id="ARBA00022729"/>
    </source>
</evidence>
<evidence type="ECO:0000313" key="5">
    <source>
        <dbReference type="EMBL" id="AEJ20000.1"/>
    </source>
</evidence>
<feature type="domain" description="Periplasmic binding protein" evidence="4">
    <location>
        <begin position="38"/>
        <end position="294"/>
    </location>
</feature>
<dbReference type="Proteomes" id="UP000000503">
    <property type="component" value="Chromosome"/>
</dbReference>
<name>F8F3Q6_GRAC1</name>
<dbReference type="PANTHER" id="PTHR30036">
    <property type="entry name" value="D-XYLOSE-BINDING PERIPLASMIC PROTEIN"/>
    <property type="match status" value="1"/>
</dbReference>
<keyword evidence="3" id="KW-0732">Signal</keyword>
<dbReference type="InterPro" id="IPR050555">
    <property type="entry name" value="Bact_Solute-Bind_Prot2"/>
</dbReference>
<dbReference type="RefSeq" id="WP_013969291.1">
    <property type="nucleotide sequence ID" value="NC_015732.1"/>
</dbReference>
<protein>
    <submittedName>
        <fullName evidence="5">Monosaccharide-transporting ATPase</fullName>
    </submittedName>
</protein>
<dbReference type="OrthoDB" id="358279at2"/>
<dbReference type="eggNOG" id="COG4213">
    <property type="taxonomic scope" value="Bacteria"/>
</dbReference>
<dbReference type="SUPFAM" id="SSF53822">
    <property type="entry name" value="Periplasmic binding protein-like I"/>
    <property type="match status" value="1"/>
</dbReference>
<dbReference type="EMBL" id="CP002868">
    <property type="protein sequence ID" value="AEJ20000.1"/>
    <property type="molecule type" value="Genomic_DNA"/>
</dbReference>